<dbReference type="EMBL" id="CP034726">
    <property type="protein sequence ID" value="QBP18571.1"/>
    <property type="molecule type" value="Genomic_DNA"/>
</dbReference>
<feature type="transmembrane region" description="Helical" evidence="8">
    <location>
        <begin position="12"/>
        <end position="33"/>
    </location>
</feature>
<reference evidence="10" key="1">
    <citation type="submission" date="2018-12" db="EMBL/GenBank/DDBJ databases">
        <title>A new species of lactobacillus.</title>
        <authorList>
            <person name="Jian Y."/>
            <person name="Xin L."/>
            <person name="Hong Z.J."/>
            <person name="Ming L.Z."/>
            <person name="Hong X.Z."/>
        </authorList>
    </citation>
    <scope>NUCLEOTIDE SEQUENCE [LARGE SCALE GENOMIC DNA]</scope>
    <source>
        <strain evidence="10">HSLZ-75</strain>
    </source>
</reference>
<dbReference type="PANTHER" id="PTHR30269">
    <property type="entry name" value="TRANSMEMBRANE PROTEIN YFCA"/>
    <property type="match status" value="1"/>
</dbReference>
<evidence type="ECO:0000256" key="2">
    <source>
        <dbReference type="ARBA" id="ARBA00009142"/>
    </source>
</evidence>
<dbReference type="KEGG" id="lji:ELX58_05380"/>
<keyword evidence="5 8" id="KW-0812">Transmembrane</keyword>
<comment type="subcellular location">
    <subcellularLocation>
        <location evidence="1 8">Cell membrane</location>
        <topology evidence="1 8">Multi-pass membrane protein</topology>
    </subcellularLocation>
</comment>
<name>A0A4P6ZL56_9LACO</name>
<evidence type="ECO:0000256" key="8">
    <source>
        <dbReference type="RuleBase" id="RU363041"/>
    </source>
</evidence>
<evidence type="ECO:0000256" key="7">
    <source>
        <dbReference type="ARBA" id="ARBA00023136"/>
    </source>
</evidence>
<organism evidence="9 10">
    <name type="scientific">Acetilactobacillus jinshanensis</name>
    <dbReference type="NCBI Taxonomy" id="1720083"/>
    <lineage>
        <taxon>Bacteria</taxon>
        <taxon>Bacillati</taxon>
        <taxon>Bacillota</taxon>
        <taxon>Bacilli</taxon>
        <taxon>Lactobacillales</taxon>
        <taxon>Lactobacillaceae</taxon>
        <taxon>Acetilactobacillus</taxon>
    </lineage>
</organism>
<dbReference type="InterPro" id="IPR002781">
    <property type="entry name" value="TM_pro_TauE-like"/>
</dbReference>
<dbReference type="OrthoDB" id="2329556at2"/>
<evidence type="ECO:0000313" key="9">
    <source>
        <dbReference type="EMBL" id="QBP18571.1"/>
    </source>
</evidence>
<feature type="transmembrane region" description="Helical" evidence="8">
    <location>
        <begin position="204"/>
        <end position="227"/>
    </location>
</feature>
<feature type="transmembrane region" description="Helical" evidence="8">
    <location>
        <begin position="103"/>
        <end position="120"/>
    </location>
</feature>
<feature type="transmembrane region" description="Helical" evidence="8">
    <location>
        <begin position="45"/>
        <end position="65"/>
    </location>
</feature>
<feature type="transmembrane region" description="Helical" evidence="8">
    <location>
        <begin position="234"/>
        <end position="252"/>
    </location>
</feature>
<dbReference type="PANTHER" id="PTHR30269:SF0">
    <property type="entry name" value="MEMBRANE TRANSPORTER PROTEIN YFCA-RELATED"/>
    <property type="match status" value="1"/>
</dbReference>
<keyword evidence="10" id="KW-1185">Reference proteome</keyword>
<dbReference type="GO" id="GO:0005886">
    <property type="term" value="C:plasma membrane"/>
    <property type="evidence" value="ECO:0007669"/>
    <property type="project" value="UniProtKB-SubCell"/>
</dbReference>
<evidence type="ECO:0000256" key="6">
    <source>
        <dbReference type="ARBA" id="ARBA00022989"/>
    </source>
</evidence>
<dbReference type="Proteomes" id="UP000294321">
    <property type="component" value="Chromosome"/>
</dbReference>
<comment type="similarity">
    <text evidence="2 8">Belongs to the 4-toluene sulfonate uptake permease (TSUP) (TC 2.A.102) family.</text>
</comment>
<evidence type="ECO:0000313" key="10">
    <source>
        <dbReference type="Proteomes" id="UP000294321"/>
    </source>
</evidence>
<dbReference type="AlphaFoldDB" id="A0A4P6ZL56"/>
<feature type="transmembrane region" description="Helical" evidence="8">
    <location>
        <begin position="178"/>
        <end position="198"/>
    </location>
</feature>
<evidence type="ECO:0000256" key="4">
    <source>
        <dbReference type="ARBA" id="ARBA00022475"/>
    </source>
</evidence>
<evidence type="ECO:0000256" key="1">
    <source>
        <dbReference type="ARBA" id="ARBA00004651"/>
    </source>
</evidence>
<protein>
    <recommendedName>
        <fullName evidence="8">Probable membrane transporter protein</fullName>
    </recommendedName>
</protein>
<dbReference type="InterPro" id="IPR052017">
    <property type="entry name" value="TSUP"/>
</dbReference>
<gene>
    <name evidence="9" type="ORF">ELX58_05380</name>
</gene>
<dbReference type="RefSeq" id="WP_133442130.1">
    <property type="nucleotide sequence ID" value="NZ_CP034726.1"/>
</dbReference>
<feature type="transmembrane region" description="Helical" evidence="8">
    <location>
        <begin position="155"/>
        <end position="171"/>
    </location>
</feature>
<keyword evidence="6 8" id="KW-1133">Transmembrane helix</keyword>
<keyword evidence="7 8" id="KW-0472">Membrane</keyword>
<dbReference type="Pfam" id="PF01925">
    <property type="entry name" value="TauE"/>
    <property type="match status" value="1"/>
</dbReference>
<sequence>MHFALWQYLIMLPIGILGGIVSSSVGMASLVTYPALLYLGGIPPVTANVTNTSSMIFSGFGSIFSSLPELKGHVKETINALILTLIGGIGGVYALLAAPKKDFEFAVPWFILVSALLILWPKSKKAGQKKLIHSKKGMVIALTITFLIYGAYSSYFSAGAGVLALGILAFISTEPFPVYNAIRNVAALSANVISIVIFTLKTTVYWSIALPLGIGMMIGGYIGPVIVRYVPEKVMKLTVGILALGLSAYFFYTTY</sequence>
<keyword evidence="4 8" id="KW-1003">Cell membrane</keyword>
<accession>A0A4P6ZL56</accession>
<proteinExistence type="inferred from homology"/>
<feature type="transmembrane region" description="Helical" evidence="8">
    <location>
        <begin position="77"/>
        <end position="97"/>
    </location>
</feature>
<evidence type="ECO:0000256" key="3">
    <source>
        <dbReference type="ARBA" id="ARBA00022448"/>
    </source>
</evidence>
<evidence type="ECO:0000256" key="5">
    <source>
        <dbReference type="ARBA" id="ARBA00022692"/>
    </source>
</evidence>
<keyword evidence="3" id="KW-0813">Transport</keyword>